<evidence type="ECO:0000313" key="1">
    <source>
        <dbReference type="EMBL" id="QHT07353.1"/>
    </source>
</evidence>
<dbReference type="InterPro" id="IPR029063">
    <property type="entry name" value="SAM-dependent_MTases_sf"/>
</dbReference>
<protein>
    <submittedName>
        <fullName evidence="1">Uncharacterized protein</fullName>
    </submittedName>
</protein>
<proteinExistence type="predicted"/>
<dbReference type="EMBL" id="MN739481">
    <property type="protein sequence ID" value="QHT07353.1"/>
    <property type="molecule type" value="Genomic_DNA"/>
</dbReference>
<dbReference type="Gene3D" id="3.40.50.150">
    <property type="entry name" value="Vaccinia Virus protein VP39"/>
    <property type="match status" value="1"/>
</dbReference>
<name>A0A6C0CSX9_9ZZZZ</name>
<sequence length="223" mass="26098">METFRGRKVIIPRTKDWALIDETDKYSKEQRMRCKAKTGKECTLYPFPVGMTVLNMFKPKRWLDPTAGWGDRLRCAIAYGCEYVGVDSNKEMKAAYQAIIKDKASNPDLFTIKIGKFQNVKIEGKFDLIFTSPPFFTKEVYEHMTDWKSIEDFTEEFLKPLFKKSFKHLESGGHMVLYIEDIGSDDLMKMFVEAELPELKYEGAFYYQGTSLRPYYVWVKKTT</sequence>
<accession>A0A6C0CSX9</accession>
<dbReference type="SUPFAM" id="SSF53335">
    <property type="entry name" value="S-adenosyl-L-methionine-dependent methyltransferases"/>
    <property type="match status" value="1"/>
</dbReference>
<dbReference type="AlphaFoldDB" id="A0A6C0CSX9"/>
<organism evidence="1">
    <name type="scientific">viral metagenome</name>
    <dbReference type="NCBI Taxonomy" id="1070528"/>
    <lineage>
        <taxon>unclassified sequences</taxon>
        <taxon>metagenomes</taxon>
        <taxon>organismal metagenomes</taxon>
    </lineage>
</organism>
<dbReference type="CDD" id="cd02440">
    <property type="entry name" value="AdoMet_MTases"/>
    <property type="match status" value="1"/>
</dbReference>
<reference evidence="1" key="1">
    <citation type="journal article" date="2020" name="Nature">
        <title>Giant virus diversity and host interactions through global metagenomics.</title>
        <authorList>
            <person name="Schulz F."/>
            <person name="Roux S."/>
            <person name="Paez-Espino D."/>
            <person name="Jungbluth S."/>
            <person name="Walsh D.A."/>
            <person name="Denef V.J."/>
            <person name="McMahon K.D."/>
            <person name="Konstantinidis K.T."/>
            <person name="Eloe-Fadrosh E.A."/>
            <person name="Kyrpides N.C."/>
            <person name="Woyke T."/>
        </authorList>
    </citation>
    <scope>NUCLEOTIDE SEQUENCE</scope>
    <source>
        <strain evidence="1">GVMAG-M-3300021963-12</strain>
    </source>
</reference>